<evidence type="ECO:0000313" key="2">
    <source>
        <dbReference type="EMBL" id="AOS64388.1"/>
    </source>
</evidence>
<dbReference type="InterPro" id="IPR036388">
    <property type="entry name" value="WH-like_DNA-bd_sf"/>
</dbReference>
<evidence type="ECO:0000313" key="3">
    <source>
        <dbReference type="Proteomes" id="UP000095210"/>
    </source>
</evidence>
<proteinExistence type="predicted"/>
<dbReference type="InterPro" id="IPR011991">
    <property type="entry name" value="ArsR-like_HTH"/>
</dbReference>
<dbReference type="AlphaFoldDB" id="A0AAC9HS39"/>
<dbReference type="Pfam" id="PF12840">
    <property type="entry name" value="HTH_20"/>
    <property type="match status" value="1"/>
</dbReference>
<organism evidence="2 3">
    <name type="scientific">Actinoalloteichus hymeniacidonis</name>
    <dbReference type="NCBI Taxonomy" id="340345"/>
    <lineage>
        <taxon>Bacteria</taxon>
        <taxon>Bacillati</taxon>
        <taxon>Actinomycetota</taxon>
        <taxon>Actinomycetes</taxon>
        <taxon>Pseudonocardiales</taxon>
        <taxon>Pseudonocardiaceae</taxon>
        <taxon>Actinoalloteichus</taxon>
    </lineage>
</organism>
<dbReference type="RefSeq" id="WP_069850591.1">
    <property type="nucleotide sequence ID" value="NZ_CP014859.1"/>
</dbReference>
<sequence length="175" mass="17948">MSELEQRVTDLEAQVRCLEAGLTAMASSPGSVSPAVEAPQAAPDIDEQQSDPVQGTIGYQGNASWGGGVQWKIRWAAEGIAALPLPSAAGVLNAIGHPGRAAIVRTLLTAPATAAELQESAALNSAGQLYHHLRTLTAAGLVEQDGRGRYRVPGAKLIPVSVLLLAASDIAGALQ</sequence>
<dbReference type="CDD" id="cd00090">
    <property type="entry name" value="HTH_ARSR"/>
    <property type="match status" value="1"/>
</dbReference>
<feature type="region of interest" description="Disordered" evidence="1">
    <location>
        <begin position="27"/>
        <end position="50"/>
    </location>
</feature>
<reference evidence="3" key="1">
    <citation type="submission" date="2016-03" db="EMBL/GenBank/DDBJ databases">
        <title>Complete genome sequence of the type strain Actinoalloteichus hymeniacidonis DSM 45092.</title>
        <authorList>
            <person name="Schaffert L."/>
            <person name="Albersmeier A."/>
            <person name="Winkler A."/>
            <person name="Kalinowski J."/>
            <person name="Zotchev S."/>
            <person name="Ruckert C."/>
        </authorList>
    </citation>
    <scope>NUCLEOTIDE SEQUENCE [LARGE SCALE GENOMIC DNA]</scope>
    <source>
        <strain evidence="3">HPA177(T) (DSM 45092(T))</strain>
    </source>
</reference>
<name>A0AAC9HS39_9PSEU</name>
<dbReference type="Gene3D" id="1.10.10.10">
    <property type="entry name" value="Winged helix-like DNA-binding domain superfamily/Winged helix DNA-binding domain"/>
    <property type="match status" value="1"/>
</dbReference>
<dbReference type="KEGG" id="ahm:TL08_17940"/>
<accession>A0AAC9HS39</accession>
<dbReference type="InterPro" id="IPR036390">
    <property type="entry name" value="WH_DNA-bd_sf"/>
</dbReference>
<protein>
    <submittedName>
        <fullName evidence="2">Transcriptional regulator</fullName>
    </submittedName>
</protein>
<dbReference type="Proteomes" id="UP000095210">
    <property type="component" value="Chromosome"/>
</dbReference>
<evidence type="ECO:0000256" key="1">
    <source>
        <dbReference type="SAM" id="MobiDB-lite"/>
    </source>
</evidence>
<dbReference type="EMBL" id="CP014859">
    <property type="protein sequence ID" value="AOS64388.1"/>
    <property type="molecule type" value="Genomic_DNA"/>
</dbReference>
<gene>
    <name evidence="2" type="ORF">TL08_17940</name>
</gene>
<dbReference type="SUPFAM" id="SSF46785">
    <property type="entry name" value="Winged helix' DNA-binding domain"/>
    <property type="match status" value="1"/>
</dbReference>
<keyword evidence="3" id="KW-1185">Reference proteome</keyword>